<evidence type="ECO:0000313" key="2">
    <source>
        <dbReference type="EMBL" id="MDO5457101.1"/>
    </source>
</evidence>
<comment type="caution">
    <text evidence="2">The sequence shown here is derived from an EMBL/GenBank/DDBJ whole genome shotgun (WGS) entry which is preliminary data.</text>
</comment>
<dbReference type="AlphaFoldDB" id="A0AA43UBV4"/>
<dbReference type="NCBIfam" id="TIGR03729">
    <property type="entry name" value="acc_ester"/>
    <property type="match status" value="1"/>
</dbReference>
<accession>A0AA43UBV4</accession>
<dbReference type="InterPro" id="IPR004843">
    <property type="entry name" value="Calcineurin-like_PHP"/>
</dbReference>
<gene>
    <name evidence="2" type="ORF">Q4F26_02020</name>
</gene>
<feature type="domain" description="Calcineurin-like phosphoesterase" evidence="1">
    <location>
        <begin position="1"/>
        <end position="233"/>
    </location>
</feature>
<dbReference type="EMBL" id="JAUNQW010000005">
    <property type="protein sequence ID" value="MDO5457101.1"/>
    <property type="molecule type" value="Genomic_DNA"/>
</dbReference>
<protein>
    <submittedName>
        <fullName evidence="2">Metallophosphoesterase</fullName>
    </submittedName>
</protein>
<dbReference type="Gene3D" id="3.60.21.10">
    <property type="match status" value="1"/>
</dbReference>
<sequence length="275" mass="32743">MKIGIISDLHIDNNNRRLQHDYKYAPMLSQMLEARDLDLLLIAGDISSDYKLSQDFLKELQDLSGKSTFFVPGNHEFWQSPESSTGAHDIFNYFLKQDENLVGQVRHLNEEWALVGSPGWYDYGYGNHEKFSIEDFERRKYRFAHWNDKRFVDWRQSDQEVSRWMKEQLIEDLESVKDKKIILMTHIATHPRFVVPLPHKLYDYVNAFLGARSYESLYQDYNVQYNVMGHVHWQQALTSQRVKHMMACLGNRKQWVNRFDPKTEIENTLMSFHID</sequence>
<organism evidence="2 3">
    <name type="scientific">Atopococcus tabaci</name>
    <dbReference type="NCBI Taxonomy" id="269774"/>
    <lineage>
        <taxon>Bacteria</taxon>
        <taxon>Bacillati</taxon>
        <taxon>Bacillota</taxon>
        <taxon>Bacilli</taxon>
        <taxon>Lactobacillales</taxon>
        <taxon>Carnobacteriaceae</taxon>
        <taxon>Atopococcus</taxon>
    </lineage>
</organism>
<dbReference type="PANTHER" id="PTHR31302:SF22">
    <property type="entry name" value="PHOSPHOESTERASE"/>
    <property type="match status" value="1"/>
</dbReference>
<dbReference type="Pfam" id="PF00149">
    <property type="entry name" value="Metallophos"/>
    <property type="match status" value="1"/>
</dbReference>
<name>A0AA43UBV4_9LACT</name>
<dbReference type="InterPro" id="IPR029052">
    <property type="entry name" value="Metallo-depent_PP-like"/>
</dbReference>
<dbReference type="Proteomes" id="UP001171751">
    <property type="component" value="Unassembled WGS sequence"/>
</dbReference>
<dbReference type="GO" id="GO:0016787">
    <property type="term" value="F:hydrolase activity"/>
    <property type="evidence" value="ECO:0007669"/>
    <property type="project" value="InterPro"/>
</dbReference>
<dbReference type="InterPro" id="IPR022302">
    <property type="entry name" value="Phosphoesterase_putative"/>
</dbReference>
<dbReference type="PANTHER" id="PTHR31302">
    <property type="entry name" value="TRANSMEMBRANE PROTEIN WITH METALLOPHOSPHOESTERASE DOMAIN-RELATED"/>
    <property type="match status" value="1"/>
</dbReference>
<evidence type="ECO:0000313" key="3">
    <source>
        <dbReference type="Proteomes" id="UP001171751"/>
    </source>
</evidence>
<evidence type="ECO:0000259" key="1">
    <source>
        <dbReference type="Pfam" id="PF00149"/>
    </source>
</evidence>
<proteinExistence type="predicted"/>
<keyword evidence="3" id="KW-1185">Reference proteome</keyword>
<dbReference type="InterPro" id="IPR051158">
    <property type="entry name" value="Metallophosphoesterase_sf"/>
</dbReference>
<dbReference type="SUPFAM" id="SSF56300">
    <property type="entry name" value="Metallo-dependent phosphatases"/>
    <property type="match status" value="1"/>
</dbReference>
<reference evidence="2" key="1">
    <citation type="submission" date="2023-07" db="EMBL/GenBank/DDBJ databases">
        <title>Between Cages and Wild: Unraveling the Impact of Captivity on Animal Microbiomes and Antimicrobial Resistance.</title>
        <authorList>
            <person name="Schmartz G.P."/>
            <person name="Rehner J."/>
            <person name="Schuff M.J."/>
            <person name="Becker S.L."/>
            <person name="Kravczyk M."/>
            <person name="Gurevich A."/>
            <person name="Francke R."/>
            <person name="Mueller R."/>
            <person name="Keller V."/>
            <person name="Keller A."/>
        </authorList>
    </citation>
    <scope>NUCLEOTIDE SEQUENCE</scope>
    <source>
        <strain evidence="2">S39M_St_73</strain>
    </source>
</reference>